<proteinExistence type="predicted"/>
<evidence type="ECO:0000256" key="5">
    <source>
        <dbReference type="PROSITE-ProRule" id="PRU10141"/>
    </source>
</evidence>
<dbReference type="SMART" id="SM00220">
    <property type="entry name" value="S_TKc"/>
    <property type="match status" value="1"/>
</dbReference>
<reference evidence="7 8" key="1">
    <citation type="journal article" date="2019" name="Nat. Commun.">
        <title>The antimicrobial potential of Streptomyces from insect microbiomes.</title>
        <authorList>
            <person name="Chevrette M.G."/>
            <person name="Carlson C.M."/>
            <person name="Ortega H.E."/>
            <person name="Thomas C."/>
            <person name="Ananiev G.E."/>
            <person name="Barns K.J."/>
            <person name="Book A.J."/>
            <person name="Cagnazzo J."/>
            <person name="Carlos C."/>
            <person name="Flanigan W."/>
            <person name="Grubbs K.J."/>
            <person name="Horn H.A."/>
            <person name="Hoffmann F.M."/>
            <person name="Klassen J.L."/>
            <person name="Knack J.J."/>
            <person name="Lewin G.R."/>
            <person name="McDonald B.R."/>
            <person name="Muller L."/>
            <person name="Melo W.G.P."/>
            <person name="Pinto-Tomas A.A."/>
            <person name="Schmitz A."/>
            <person name="Wendt-Pienkowski E."/>
            <person name="Wildman S."/>
            <person name="Zhao M."/>
            <person name="Zhang F."/>
            <person name="Bugni T.S."/>
            <person name="Andes D.R."/>
            <person name="Pupo M.T."/>
            <person name="Currie C.R."/>
        </authorList>
    </citation>
    <scope>NUCLEOTIDE SEQUENCE [LARGE SCALE GENOMIC DNA]</scope>
    <source>
        <strain evidence="7 8">SID5840</strain>
    </source>
</reference>
<dbReference type="InterPro" id="IPR011009">
    <property type="entry name" value="Kinase-like_dom_sf"/>
</dbReference>
<dbReference type="Pfam" id="PF00069">
    <property type="entry name" value="Pkinase"/>
    <property type="match status" value="1"/>
</dbReference>
<dbReference type="GO" id="GO:0004674">
    <property type="term" value="F:protein serine/threonine kinase activity"/>
    <property type="evidence" value="ECO:0007669"/>
    <property type="project" value="TreeGrafter"/>
</dbReference>
<dbReference type="Gene3D" id="1.10.510.10">
    <property type="entry name" value="Transferase(Phosphotransferase) domain 1"/>
    <property type="match status" value="1"/>
</dbReference>
<name>A0A7K2IQ78_9ACTN</name>
<dbReference type="GO" id="GO:0005524">
    <property type="term" value="F:ATP binding"/>
    <property type="evidence" value="ECO:0007669"/>
    <property type="project" value="UniProtKB-UniRule"/>
</dbReference>
<keyword evidence="2 5" id="KW-0547">Nucleotide-binding</keyword>
<keyword evidence="1" id="KW-0808">Transferase</keyword>
<dbReference type="SUPFAM" id="SSF56112">
    <property type="entry name" value="Protein kinase-like (PK-like)"/>
    <property type="match status" value="1"/>
</dbReference>
<gene>
    <name evidence="7" type="ORF">GTW20_07580</name>
</gene>
<dbReference type="InterPro" id="IPR000719">
    <property type="entry name" value="Prot_kinase_dom"/>
</dbReference>
<dbReference type="CDD" id="cd14014">
    <property type="entry name" value="STKc_PknB_like"/>
    <property type="match status" value="1"/>
</dbReference>
<sequence>MSTSPTENPGLPPGLEPLSEADPRLIGPYRLLGRIGAGGMGVVYAVLDPGGLCVALKTVHAKYADRPGHREAFAREVEMLRRADGVSTARVHGADPTAPVPWLAFDYVPGRDLRRHVREFGPLTGDMLRTFALGVAEGLATLHSAGIAHRDIKPGNVILAPDGPKIVDFGIAVEVGTDPERDASASYGTPGWSAPERYTGAVADPAADVFAWGGLVALAATGRAPFGKGDAAELAARVQAGDHDVEGVPEELLSLVERALSVLPAERPTAFDLLTALLPPATMESNVQAGPDSDRARTQRALRGMLADYWHGVDSAGHDPARWAAALGTVSAAGLGVAGAGTLGAGAGTGATTGVSAAGVAGGAVGKAGGAAAGGGSLGAGATGGGGLLGVLGGTKGLVAALGTLTLVGGLAAGGVWYLGNDAPAEEAAAEEPEEAGLAIDVDPEDGTAVVAEAFTLALEADSFTTYDFVYASGLGDRPAGYYVQTGGPVPAILVNNYMITGGSMALGEGLDDVVYFSNTSFEPGEAPEREYYRSDGYGTSVPEHPRELWEELLDVVFAYLEPVDLIYEGTGTTPTEFLPDEFFAYGQVLERPGHRYTGTYIEEDYLDYGDVEATLEFWVDEAGYPLYFDQNVSPGGTDPDTGRPVEHGYRVEFAGFDQPIDLYVPTADEIRDEPS</sequence>
<dbReference type="AlphaFoldDB" id="A0A7K2IQ78"/>
<keyword evidence="4 5" id="KW-0067">ATP-binding</keyword>
<evidence type="ECO:0000259" key="6">
    <source>
        <dbReference type="PROSITE" id="PS50011"/>
    </source>
</evidence>
<dbReference type="Proteomes" id="UP000467124">
    <property type="component" value="Unassembled WGS sequence"/>
</dbReference>
<protein>
    <submittedName>
        <fullName evidence="7">Protein kinase</fullName>
    </submittedName>
</protein>
<organism evidence="7 8">
    <name type="scientific">Nocardiopsis alba</name>
    <dbReference type="NCBI Taxonomy" id="53437"/>
    <lineage>
        <taxon>Bacteria</taxon>
        <taxon>Bacillati</taxon>
        <taxon>Actinomycetota</taxon>
        <taxon>Actinomycetes</taxon>
        <taxon>Streptosporangiales</taxon>
        <taxon>Nocardiopsidaceae</taxon>
        <taxon>Nocardiopsis</taxon>
    </lineage>
</organism>
<dbReference type="Gene3D" id="3.30.200.20">
    <property type="entry name" value="Phosphorylase Kinase, domain 1"/>
    <property type="match status" value="1"/>
</dbReference>
<keyword evidence="3 7" id="KW-0418">Kinase</keyword>
<accession>A0A7K2IQ78</accession>
<dbReference type="InterPro" id="IPR008271">
    <property type="entry name" value="Ser/Thr_kinase_AS"/>
</dbReference>
<evidence type="ECO:0000256" key="3">
    <source>
        <dbReference type="ARBA" id="ARBA00022777"/>
    </source>
</evidence>
<dbReference type="PANTHER" id="PTHR43289:SF34">
    <property type="entry name" value="SERINE_THREONINE-PROTEIN KINASE YBDM-RELATED"/>
    <property type="match status" value="1"/>
</dbReference>
<feature type="binding site" evidence="5">
    <location>
        <position position="57"/>
    </location>
    <ligand>
        <name>ATP</name>
        <dbReference type="ChEBI" id="CHEBI:30616"/>
    </ligand>
</feature>
<evidence type="ECO:0000313" key="8">
    <source>
        <dbReference type="Proteomes" id="UP000467124"/>
    </source>
</evidence>
<evidence type="ECO:0000256" key="2">
    <source>
        <dbReference type="ARBA" id="ARBA00022741"/>
    </source>
</evidence>
<evidence type="ECO:0000256" key="4">
    <source>
        <dbReference type="ARBA" id="ARBA00022840"/>
    </source>
</evidence>
<dbReference type="PROSITE" id="PS00107">
    <property type="entry name" value="PROTEIN_KINASE_ATP"/>
    <property type="match status" value="1"/>
</dbReference>
<dbReference type="EMBL" id="WWHY01000001">
    <property type="protein sequence ID" value="MYR32130.1"/>
    <property type="molecule type" value="Genomic_DNA"/>
</dbReference>
<dbReference type="PROSITE" id="PS00108">
    <property type="entry name" value="PROTEIN_KINASE_ST"/>
    <property type="match status" value="1"/>
</dbReference>
<dbReference type="PANTHER" id="PTHR43289">
    <property type="entry name" value="MITOGEN-ACTIVATED PROTEIN KINASE KINASE KINASE 20-RELATED"/>
    <property type="match status" value="1"/>
</dbReference>
<evidence type="ECO:0000256" key="1">
    <source>
        <dbReference type="ARBA" id="ARBA00022679"/>
    </source>
</evidence>
<evidence type="ECO:0000313" key="7">
    <source>
        <dbReference type="EMBL" id="MYR32130.1"/>
    </source>
</evidence>
<dbReference type="InterPro" id="IPR017441">
    <property type="entry name" value="Protein_kinase_ATP_BS"/>
</dbReference>
<dbReference type="PROSITE" id="PS50011">
    <property type="entry name" value="PROTEIN_KINASE_DOM"/>
    <property type="match status" value="1"/>
</dbReference>
<feature type="domain" description="Protein kinase" evidence="6">
    <location>
        <begin position="29"/>
        <end position="282"/>
    </location>
</feature>
<dbReference type="RefSeq" id="WP_161110603.1">
    <property type="nucleotide sequence ID" value="NZ_WWHY01000001.1"/>
</dbReference>
<comment type="caution">
    <text evidence="7">The sequence shown here is derived from an EMBL/GenBank/DDBJ whole genome shotgun (WGS) entry which is preliminary data.</text>
</comment>